<evidence type="ECO:0000313" key="2">
    <source>
        <dbReference type="EnsemblProtists" id="EKX36813"/>
    </source>
</evidence>
<dbReference type="HOGENOM" id="CLU_2659770_0_0_1"/>
<accession>L1IKP4</accession>
<dbReference type="RefSeq" id="XP_005823793.1">
    <property type="nucleotide sequence ID" value="XM_005823736.1"/>
</dbReference>
<keyword evidence="3" id="KW-1185">Reference proteome</keyword>
<organism evidence="1">
    <name type="scientific">Guillardia theta (strain CCMP2712)</name>
    <name type="common">Cryptophyte</name>
    <dbReference type="NCBI Taxonomy" id="905079"/>
    <lineage>
        <taxon>Eukaryota</taxon>
        <taxon>Cryptophyceae</taxon>
        <taxon>Pyrenomonadales</taxon>
        <taxon>Geminigeraceae</taxon>
        <taxon>Guillardia</taxon>
    </lineage>
</organism>
<proteinExistence type="predicted"/>
<dbReference type="GeneID" id="17293601"/>
<reference evidence="3" key="2">
    <citation type="submission" date="2012-11" db="EMBL/GenBank/DDBJ databases">
        <authorList>
            <person name="Kuo A."/>
            <person name="Curtis B.A."/>
            <person name="Tanifuji G."/>
            <person name="Burki F."/>
            <person name="Gruber A."/>
            <person name="Irimia M."/>
            <person name="Maruyama S."/>
            <person name="Arias M.C."/>
            <person name="Ball S.G."/>
            <person name="Gile G.H."/>
            <person name="Hirakawa Y."/>
            <person name="Hopkins J.F."/>
            <person name="Rensing S.A."/>
            <person name="Schmutz J."/>
            <person name="Symeonidi A."/>
            <person name="Elias M."/>
            <person name="Eveleigh R.J."/>
            <person name="Herman E.K."/>
            <person name="Klute M.J."/>
            <person name="Nakayama T."/>
            <person name="Obornik M."/>
            <person name="Reyes-Prieto A."/>
            <person name="Armbrust E.V."/>
            <person name="Aves S.J."/>
            <person name="Beiko R.G."/>
            <person name="Coutinho P."/>
            <person name="Dacks J.B."/>
            <person name="Durnford D.G."/>
            <person name="Fast N.M."/>
            <person name="Green B.R."/>
            <person name="Grisdale C."/>
            <person name="Hempe F."/>
            <person name="Henrissat B."/>
            <person name="Hoppner M.P."/>
            <person name="Ishida K.-I."/>
            <person name="Kim E."/>
            <person name="Koreny L."/>
            <person name="Kroth P.G."/>
            <person name="Liu Y."/>
            <person name="Malik S.-B."/>
            <person name="Maier U.G."/>
            <person name="McRose D."/>
            <person name="Mock T."/>
            <person name="Neilson J.A."/>
            <person name="Onodera N.T."/>
            <person name="Poole A.M."/>
            <person name="Pritham E.J."/>
            <person name="Richards T.A."/>
            <person name="Rocap G."/>
            <person name="Roy S.W."/>
            <person name="Sarai C."/>
            <person name="Schaack S."/>
            <person name="Shirato S."/>
            <person name="Slamovits C.H."/>
            <person name="Spencer D.F."/>
            <person name="Suzuki S."/>
            <person name="Worden A.Z."/>
            <person name="Zauner S."/>
            <person name="Barry K."/>
            <person name="Bell C."/>
            <person name="Bharti A.K."/>
            <person name="Crow J.A."/>
            <person name="Grimwood J."/>
            <person name="Kramer R."/>
            <person name="Lindquist E."/>
            <person name="Lucas S."/>
            <person name="Salamov A."/>
            <person name="McFadden G.I."/>
            <person name="Lane C.E."/>
            <person name="Keeling P.J."/>
            <person name="Gray M.W."/>
            <person name="Grigoriev I.V."/>
            <person name="Archibald J.M."/>
        </authorList>
    </citation>
    <scope>NUCLEOTIDE SEQUENCE</scope>
    <source>
        <strain evidence="3">CCMP2712</strain>
    </source>
</reference>
<dbReference type="EnsemblProtists" id="EKX36813">
    <property type="protein sequence ID" value="EKX36813"/>
    <property type="gene ID" value="GUITHDRAFT_116981"/>
</dbReference>
<dbReference type="KEGG" id="gtt:GUITHDRAFT_116981"/>
<dbReference type="EMBL" id="JH993067">
    <property type="protein sequence ID" value="EKX36813.1"/>
    <property type="molecule type" value="Genomic_DNA"/>
</dbReference>
<name>L1IKP4_GUITC</name>
<reference evidence="2" key="3">
    <citation type="submission" date="2016-03" db="UniProtKB">
        <authorList>
            <consortium name="EnsemblProtists"/>
        </authorList>
    </citation>
    <scope>IDENTIFICATION</scope>
</reference>
<gene>
    <name evidence="1" type="ORF">GUITHDRAFT_116981</name>
</gene>
<dbReference type="PaxDb" id="55529-EKX36813"/>
<dbReference type="Proteomes" id="UP000011087">
    <property type="component" value="Unassembled WGS sequence"/>
</dbReference>
<sequence length="76" mass="8707">MAEIAEPLRKEAFDFFFGESPSISPVSSSLNLMLDFNIQEEAAEWVDEFETVDFKRLSITEKQQTRTVNDLLSTLC</sequence>
<evidence type="ECO:0000313" key="1">
    <source>
        <dbReference type="EMBL" id="EKX36813.1"/>
    </source>
</evidence>
<dbReference type="AlphaFoldDB" id="L1IKP4"/>
<reference evidence="1 3" key="1">
    <citation type="journal article" date="2012" name="Nature">
        <title>Algal genomes reveal evolutionary mosaicism and the fate of nucleomorphs.</title>
        <authorList>
            <consortium name="DOE Joint Genome Institute"/>
            <person name="Curtis B.A."/>
            <person name="Tanifuji G."/>
            <person name="Burki F."/>
            <person name="Gruber A."/>
            <person name="Irimia M."/>
            <person name="Maruyama S."/>
            <person name="Arias M.C."/>
            <person name="Ball S.G."/>
            <person name="Gile G.H."/>
            <person name="Hirakawa Y."/>
            <person name="Hopkins J.F."/>
            <person name="Kuo A."/>
            <person name="Rensing S.A."/>
            <person name="Schmutz J."/>
            <person name="Symeonidi A."/>
            <person name="Elias M."/>
            <person name="Eveleigh R.J."/>
            <person name="Herman E.K."/>
            <person name="Klute M.J."/>
            <person name="Nakayama T."/>
            <person name="Obornik M."/>
            <person name="Reyes-Prieto A."/>
            <person name="Armbrust E.V."/>
            <person name="Aves S.J."/>
            <person name="Beiko R.G."/>
            <person name="Coutinho P."/>
            <person name="Dacks J.B."/>
            <person name="Durnford D.G."/>
            <person name="Fast N.M."/>
            <person name="Green B.R."/>
            <person name="Grisdale C.J."/>
            <person name="Hempel F."/>
            <person name="Henrissat B."/>
            <person name="Hoppner M.P."/>
            <person name="Ishida K."/>
            <person name="Kim E."/>
            <person name="Koreny L."/>
            <person name="Kroth P.G."/>
            <person name="Liu Y."/>
            <person name="Malik S.B."/>
            <person name="Maier U.G."/>
            <person name="McRose D."/>
            <person name="Mock T."/>
            <person name="Neilson J.A."/>
            <person name="Onodera N.T."/>
            <person name="Poole A.M."/>
            <person name="Pritham E.J."/>
            <person name="Richards T.A."/>
            <person name="Rocap G."/>
            <person name="Roy S.W."/>
            <person name="Sarai C."/>
            <person name="Schaack S."/>
            <person name="Shirato S."/>
            <person name="Slamovits C.H."/>
            <person name="Spencer D.F."/>
            <person name="Suzuki S."/>
            <person name="Worden A.Z."/>
            <person name="Zauner S."/>
            <person name="Barry K."/>
            <person name="Bell C."/>
            <person name="Bharti A.K."/>
            <person name="Crow J.A."/>
            <person name="Grimwood J."/>
            <person name="Kramer R."/>
            <person name="Lindquist E."/>
            <person name="Lucas S."/>
            <person name="Salamov A."/>
            <person name="McFadden G.I."/>
            <person name="Lane C.E."/>
            <person name="Keeling P.J."/>
            <person name="Gray M.W."/>
            <person name="Grigoriev I.V."/>
            <person name="Archibald J.M."/>
        </authorList>
    </citation>
    <scope>NUCLEOTIDE SEQUENCE</scope>
    <source>
        <strain evidence="1 3">CCMP2712</strain>
    </source>
</reference>
<evidence type="ECO:0000313" key="3">
    <source>
        <dbReference type="Proteomes" id="UP000011087"/>
    </source>
</evidence>
<protein>
    <submittedName>
        <fullName evidence="1 2">Uncharacterized protein</fullName>
    </submittedName>
</protein>